<protein>
    <submittedName>
        <fullName evidence="1">Multidrug resistance-associated ABC transporter protein</fullName>
    </submittedName>
</protein>
<organism evidence="1 2">
    <name type="scientific">Mycena sanguinolenta</name>
    <dbReference type="NCBI Taxonomy" id="230812"/>
    <lineage>
        <taxon>Eukaryota</taxon>
        <taxon>Fungi</taxon>
        <taxon>Dikarya</taxon>
        <taxon>Basidiomycota</taxon>
        <taxon>Agaricomycotina</taxon>
        <taxon>Agaricomycetes</taxon>
        <taxon>Agaricomycetidae</taxon>
        <taxon>Agaricales</taxon>
        <taxon>Marasmiineae</taxon>
        <taxon>Mycenaceae</taxon>
        <taxon>Mycena</taxon>
    </lineage>
</organism>
<reference evidence="1" key="1">
    <citation type="submission" date="2020-05" db="EMBL/GenBank/DDBJ databases">
        <title>Mycena genomes resolve the evolution of fungal bioluminescence.</title>
        <authorList>
            <person name="Tsai I.J."/>
        </authorList>
    </citation>
    <scope>NUCLEOTIDE SEQUENCE</scope>
    <source>
        <strain evidence="1">160909Yilan</strain>
    </source>
</reference>
<dbReference type="EMBL" id="JACAZH010000003">
    <property type="protein sequence ID" value="KAF7373647.1"/>
    <property type="molecule type" value="Genomic_DNA"/>
</dbReference>
<gene>
    <name evidence="1" type="ORF">MSAN_00575400</name>
</gene>
<name>A0A8H7DHR9_9AGAR</name>
<evidence type="ECO:0000313" key="2">
    <source>
        <dbReference type="Proteomes" id="UP000623467"/>
    </source>
</evidence>
<evidence type="ECO:0000313" key="1">
    <source>
        <dbReference type="EMBL" id="KAF7373647.1"/>
    </source>
</evidence>
<accession>A0A8H7DHR9</accession>
<sequence length="278" mass="31710">MNIAIVFNVNGFGLAEGRSLFRIVELQSRQIDIDGYDIQNIDSGFCEVTFILQGSVLFLGTAQKIYPQGSKTDGELLPYHGEPPDPVADAQFSAGPSDEGTFCRKLTSNERISSAFALKTDGDGNKITIFHDIRSCKDLPLLQAFAFAGSKLFTTQRLATRVPYLVCTIGEVKVRLRGRFRHRFSGRFCHRFRRRFSSILHQESWENLGCCRFIKNRAESKNRLRSRFIDSCRFMRIVDSGVKNRHQNRHQNRLVNRLLKRTLTSPNATVGRFEINRG</sequence>
<proteinExistence type="predicted"/>
<keyword evidence="2" id="KW-1185">Reference proteome</keyword>
<dbReference type="Proteomes" id="UP000623467">
    <property type="component" value="Unassembled WGS sequence"/>
</dbReference>
<dbReference type="AlphaFoldDB" id="A0A8H7DHR9"/>
<comment type="caution">
    <text evidence="1">The sequence shown here is derived from an EMBL/GenBank/DDBJ whole genome shotgun (WGS) entry which is preliminary data.</text>
</comment>